<organism evidence="2">
    <name type="scientific">Clastoptera arizonana</name>
    <name type="common">Arizona spittle bug</name>
    <dbReference type="NCBI Taxonomy" id="38151"/>
    <lineage>
        <taxon>Eukaryota</taxon>
        <taxon>Metazoa</taxon>
        <taxon>Ecdysozoa</taxon>
        <taxon>Arthropoda</taxon>
        <taxon>Hexapoda</taxon>
        <taxon>Insecta</taxon>
        <taxon>Pterygota</taxon>
        <taxon>Neoptera</taxon>
        <taxon>Paraneoptera</taxon>
        <taxon>Hemiptera</taxon>
        <taxon>Auchenorrhyncha</taxon>
        <taxon>Cercopoidea</taxon>
        <taxon>Clastopteridae</taxon>
        <taxon>Clastoptera</taxon>
    </lineage>
</organism>
<feature type="non-terminal residue" evidence="2">
    <location>
        <position position="1"/>
    </location>
</feature>
<evidence type="ECO:0000256" key="1">
    <source>
        <dbReference type="SAM" id="MobiDB-lite"/>
    </source>
</evidence>
<evidence type="ECO:0000313" key="2">
    <source>
        <dbReference type="EMBL" id="JAS18703.1"/>
    </source>
</evidence>
<feature type="compositionally biased region" description="Basic residues" evidence="1">
    <location>
        <begin position="81"/>
        <end position="92"/>
    </location>
</feature>
<dbReference type="AlphaFoldDB" id="A0A1B6CZI7"/>
<name>A0A1B6CZI7_9HEMI</name>
<dbReference type="EMBL" id="GEDC01018595">
    <property type="protein sequence ID" value="JAS18703.1"/>
    <property type="molecule type" value="Transcribed_RNA"/>
</dbReference>
<feature type="compositionally biased region" description="Polar residues" evidence="1">
    <location>
        <begin position="23"/>
        <end position="32"/>
    </location>
</feature>
<protein>
    <submittedName>
        <fullName evidence="2">Uncharacterized protein</fullName>
    </submittedName>
</protein>
<feature type="region of interest" description="Disordered" evidence="1">
    <location>
        <begin position="81"/>
        <end position="121"/>
    </location>
</feature>
<sequence length="121" mass="13252">STALGAAEHRVVRRRSRVGDSHGTWNWSSLHPSVNHVPHCDARSLPESGPPLGVSPQQLGGGRRPRALCDAPRRTTELLHPRGHLQRPRRHRELSEGDPLTGAHAGGHFSPSLPQLLRTQC</sequence>
<feature type="region of interest" description="Disordered" evidence="1">
    <location>
        <begin position="1"/>
        <end position="67"/>
    </location>
</feature>
<proteinExistence type="predicted"/>
<reference evidence="2" key="1">
    <citation type="submission" date="2015-12" db="EMBL/GenBank/DDBJ databases">
        <title>De novo transcriptome assembly of four potential Pierce s Disease insect vectors from Arizona vineyards.</title>
        <authorList>
            <person name="Tassone E.E."/>
        </authorList>
    </citation>
    <scope>NUCLEOTIDE SEQUENCE</scope>
</reference>
<gene>
    <name evidence="2" type="ORF">g.44441</name>
</gene>
<accession>A0A1B6CZI7</accession>